<comment type="subcellular location">
    <subcellularLocation>
        <location evidence="1">Cytoplasm</location>
        <location evidence="1">Cytosol</location>
    </subcellularLocation>
</comment>
<dbReference type="EMBL" id="KV417480">
    <property type="protein sequence ID" value="KZP34584.1"/>
    <property type="molecule type" value="Genomic_DNA"/>
</dbReference>
<name>A0A166XAD0_9AGAM</name>
<evidence type="ECO:0000256" key="2">
    <source>
        <dbReference type="ARBA" id="ARBA00007878"/>
    </source>
</evidence>
<dbReference type="Pfam" id="PF25084">
    <property type="entry name" value="LbH_EIF2B"/>
    <property type="match status" value="1"/>
</dbReference>
<comment type="subunit">
    <text evidence="9">Component of the translation initiation factor 2B (eIF2B) complex which is a heterodecamer of two sets of five different subunits: alpha, beta, gamma, delta and epsilon. Subunits alpha, beta and delta comprise a regulatory subcomplex and subunits epsilon and gamma comprise a catalytic subcomplex. Within the complex, the hexameric regulatory complex resides at the center, with the two heterodimeric catalytic subcomplexes bound on opposite sides.</text>
</comment>
<evidence type="ECO:0000256" key="7">
    <source>
        <dbReference type="ARBA" id="ARBA00044229"/>
    </source>
</evidence>
<gene>
    <name evidence="13" type="ORF">FIBSPDRAFT_924045</name>
</gene>
<dbReference type="PANTHER" id="PTHR45989:SF1">
    <property type="entry name" value="TRANSLATION INITIATION FACTOR EIF-2B SUBUNIT GAMMA"/>
    <property type="match status" value="1"/>
</dbReference>
<dbReference type="GO" id="GO:0005085">
    <property type="term" value="F:guanyl-nucleotide exchange factor activity"/>
    <property type="evidence" value="ECO:0007669"/>
    <property type="project" value="TreeGrafter"/>
</dbReference>
<dbReference type="Gene3D" id="2.160.10.10">
    <property type="entry name" value="Hexapeptide repeat proteins"/>
    <property type="match status" value="1"/>
</dbReference>
<dbReference type="GO" id="GO:0005851">
    <property type="term" value="C:eukaryotic translation initiation factor 2B complex"/>
    <property type="evidence" value="ECO:0007669"/>
    <property type="project" value="TreeGrafter"/>
</dbReference>
<dbReference type="GO" id="GO:0002183">
    <property type="term" value="P:cytoplasmic translational initiation"/>
    <property type="evidence" value="ECO:0007669"/>
    <property type="project" value="TreeGrafter"/>
</dbReference>
<feature type="compositionally biased region" description="Acidic residues" evidence="10">
    <location>
        <begin position="621"/>
        <end position="633"/>
    </location>
</feature>
<dbReference type="PANTHER" id="PTHR45989">
    <property type="entry name" value="TRANSLATION INITIATION FACTOR EIF-2B SUBUNIT GAMMA"/>
    <property type="match status" value="1"/>
</dbReference>
<reference evidence="13 14" key="1">
    <citation type="journal article" date="2016" name="Mol. Biol. Evol.">
        <title>Comparative Genomics of Early-Diverging Mushroom-Forming Fungi Provides Insights into the Origins of Lignocellulose Decay Capabilities.</title>
        <authorList>
            <person name="Nagy L.G."/>
            <person name="Riley R."/>
            <person name="Tritt A."/>
            <person name="Adam C."/>
            <person name="Daum C."/>
            <person name="Floudas D."/>
            <person name="Sun H."/>
            <person name="Yadav J.S."/>
            <person name="Pangilinan J."/>
            <person name="Larsson K.H."/>
            <person name="Matsuura K."/>
            <person name="Barry K."/>
            <person name="Labutti K."/>
            <person name="Kuo R."/>
            <person name="Ohm R.A."/>
            <person name="Bhattacharya S.S."/>
            <person name="Shirouzu T."/>
            <person name="Yoshinaga Y."/>
            <person name="Martin F.M."/>
            <person name="Grigoriev I.V."/>
            <person name="Hibbett D.S."/>
        </authorList>
    </citation>
    <scope>NUCLEOTIDE SEQUENCE [LARGE SCALE GENOMIC DNA]</scope>
    <source>
        <strain evidence="13 14">CBS 109695</strain>
    </source>
</reference>
<accession>A0A166XAD0</accession>
<dbReference type="CDD" id="cd04198">
    <property type="entry name" value="eIF-2B_gamma_N"/>
    <property type="match status" value="1"/>
</dbReference>
<evidence type="ECO:0000256" key="6">
    <source>
        <dbReference type="ARBA" id="ARBA00044196"/>
    </source>
</evidence>
<dbReference type="STRING" id="436010.A0A166XAD0"/>
<evidence type="ECO:0000313" key="14">
    <source>
        <dbReference type="Proteomes" id="UP000076532"/>
    </source>
</evidence>
<dbReference type="Gene3D" id="3.90.550.10">
    <property type="entry name" value="Spore Coat Polysaccharide Biosynthesis Protein SpsA, Chain A"/>
    <property type="match status" value="1"/>
</dbReference>
<evidence type="ECO:0000256" key="9">
    <source>
        <dbReference type="ARBA" id="ARBA00046432"/>
    </source>
</evidence>
<evidence type="ECO:0000256" key="8">
    <source>
        <dbReference type="ARBA" id="ARBA00045373"/>
    </source>
</evidence>
<feature type="compositionally biased region" description="Basic and acidic residues" evidence="10">
    <location>
        <begin position="741"/>
        <end position="760"/>
    </location>
</feature>
<sequence>MDFGVSAPDLVTKEFLAIVLAGFGNELVPLTSDHGEEPCPKALLPIGNKPMLEYPLSWIDQSGITNVLLICPSAHRAAISHYIHSSTSFSSLRIDLQTYDESQDITNGTCALLRHFSNRIANDFILVPCDLVVPSSLPLTKILNKFRTESTSDGAIATGFWFESQNPHLGKDSIPEEWGTSNTITPIVWDVASGTLLHIDTPDDQDLNGEEVELRMALLSKYPRTKLSTKFQDSHVYVCRRSVLDVLQQKPHMDSLREEFFPWLCRIQYQRTKRNKYDRILGPPSTTLPQSTALRHSTLQPITHEHTSATFSPTASPYLGSMALSAPPSVTDEDDEDAVPMSFRVGIVIHEAKDGYVARANNLHSLLSLSRNSLTAGSYMLPTDPKNRSLIDQKATISPDSLIGDSTRVEERASIKKSVIGKHCVIGKMAKIANCVLLDHCVVGEGAKLDGSILGVNTKVGPKAELLRCVTQAGYEVEEGETFKNEKLDVSGWAAGSEESDEENEEEESGDDDEDESEGDGSAKEQSAADVNTSVAAKGSVPEPSREAGDAKIDSSVNNEVREDGSGGGSPETSKLVPHLDHAAHGEAEAGKQLESGKADDGNTAASSQLEAASLTAIDTGSDEEASDAESTEESSAGEGSENAGSGRPFQEPDGSVRTAGSSILPAPKTSPAKAEQDASGSGASGGRNATDMENDQAHAERDQAATTNAVVSSEVRTSDDGETGLGSRPSKAATSSQESGKSKPPEKAKEGYRESKNESSEDEDEESSSEEGSS</sequence>
<protein>
    <recommendedName>
        <fullName evidence="6">Translation initiation factor eIF2B subunit gamma</fullName>
    </recommendedName>
    <alternativeName>
        <fullName evidence="7">eIF2B GDP-GTP exchange factor subunit gamma</fullName>
    </alternativeName>
</protein>
<evidence type="ECO:0000256" key="1">
    <source>
        <dbReference type="ARBA" id="ARBA00004514"/>
    </source>
</evidence>
<keyword evidence="14" id="KW-1185">Reference proteome</keyword>
<evidence type="ECO:0000313" key="13">
    <source>
        <dbReference type="EMBL" id="KZP34584.1"/>
    </source>
</evidence>
<feature type="region of interest" description="Disordered" evidence="10">
    <location>
        <begin position="486"/>
        <end position="775"/>
    </location>
</feature>
<evidence type="ECO:0000259" key="12">
    <source>
        <dbReference type="Pfam" id="PF25084"/>
    </source>
</evidence>
<keyword evidence="4" id="KW-0396">Initiation factor</keyword>
<evidence type="ECO:0000256" key="4">
    <source>
        <dbReference type="ARBA" id="ARBA00022540"/>
    </source>
</evidence>
<feature type="compositionally biased region" description="Low complexity" evidence="10">
    <location>
        <begin position="634"/>
        <end position="647"/>
    </location>
</feature>
<dbReference type="InterPro" id="IPR029044">
    <property type="entry name" value="Nucleotide-diphossugar_trans"/>
</dbReference>
<feature type="compositionally biased region" description="Polar residues" evidence="10">
    <location>
        <begin position="705"/>
        <end position="716"/>
    </location>
</feature>
<feature type="domain" description="Nucleotidyl transferase" evidence="11">
    <location>
        <begin position="17"/>
        <end position="153"/>
    </location>
</feature>
<evidence type="ECO:0000256" key="3">
    <source>
        <dbReference type="ARBA" id="ARBA00022490"/>
    </source>
</evidence>
<dbReference type="CDD" id="cd04652">
    <property type="entry name" value="LbH_eIF2B_gamma_C"/>
    <property type="match status" value="1"/>
</dbReference>
<feature type="compositionally biased region" description="Basic and acidic residues" evidence="10">
    <location>
        <begin position="578"/>
        <end position="601"/>
    </location>
</feature>
<feature type="domain" description="EIF2B subunit epsilon/gamma LbH" evidence="12">
    <location>
        <begin position="391"/>
        <end position="477"/>
    </location>
</feature>
<evidence type="ECO:0000256" key="10">
    <source>
        <dbReference type="SAM" id="MobiDB-lite"/>
    </source>
</evidence>
<feature type="compositionally biased region" description="Acidic residues" evidence="10">
    <location>
        <begin position="761"/>
        <end position="775"/>
    </location>
</feature>
<keyword evidence="3" id="KW-0963">Cytoplasm</keyword>
<dbReference type="OrthoDB" id="1733332at2759"/>
<comment type="similarity">
    <text evidence="2">Belongs to the eIF-2B gamma/epsilon subunits family.</text>
</comment>
<feature type="compositionally biased region" description="Acidic residues" evidence="10">
    <location>
        <begin position="498"/>
        <end position="519"/>
    </location>
</feature>
<dbReference type="InterPro" id="IPR051960">
    <property type="entry name" value="eIF2B_gamma"/>
</dbReference>
<dbReference type="GO" id="GO:0003743">
    <property type="term" value="F:translation initiation factor activity"/>
    <property type="evidence" value="ECO:0007669"/>
    <property type="project" value="UniProtKB-KW"/>
</dbReference>
<dbReference type="InterPro" id="IPR056764">
    <property type="entry name" value="LbH_EIF2B3/5"/>
</dbReference>
<proteinExistence type="inferred from homology"/>
<dbReference type="Proteomes" id="UP000076532">
    <property type="component" value="Unassembled WGS sequence"/>
</dbReference>
<evidence type="ECO:0000259" key="11">
    <source>
        <dbReference type="Pfam" id="PF00483"/>
    </source>
</evidence>
<dbReference type="GO" id="GO:0005829">
    <property type="term" value="C:cytosol"/>
    <property type="evidence" value="ECO:0007669"/>
    <property type="project" value="UniProtKB-SubCell"/>
</dbReference>
<comment type="function">
    <text evidence="8">Acts as a component of the translation initiation factor 2B (eIF2B) complex, which catalyzes the exchange of GDP for GTP on the eukaryotic initiation factor 2 (eIF2) complex gamma subunit. Its guanine nucleotide exchange factor activity is repressed when bound to eIF2 complex phosphorylated on the alpha subunit, thereby limiting the amount of methionyl-initiator methionine tRNA available to the ribosome and consequently global translation is repressed.</text>
</comment>
<evidence type="ECO:0000256" key="5">
    <source>
        <dbReference type="ARBA" id="ARBA00022917"/>
    </source>
</evidence>
<dbReference type="SUPFAM" id="SSF53448">
    <property type="entry name" value="Nucleotide-diphospho-sugar transferases"/>
    <property type="match status" value="1"/>
</dbReference>
<dbReference type="AlphaFoldDB" id="A0A166XAD0"/>
<dbReference type="InterPro" id="IPR005835">
    <property type="entry name" value="NTP_transferase_dom"/>
</dbReference>
<keyword evidence="5" id="KW-0648">Protein biosynthesis</keyword>
<dbReference type="Pfam" id="PF00483">
    <property type="entry name" value="NTP_transferase"/>
    <property type="match status" value="1"/>
</dbReference>
<organism evidence="13 14">
    <name type="scientific">Athelia psychrophila</name>
    <dbReference type="NCBI Taxonomy" id="1759441"/>
    <lineage>
        <taxon>Eukaryota</taxon>
        <taxon>Fungi</taxon>
        <taxon>Dikarya</taxon>
        <taxon>Basidiomycota</taxon>
        <taxon>Agaricomycotina</taxon>
        <taxon>Agaricomycetes</taxon>
        <taxon>Agaricomycetidae</taxon>
        <taxon>Atheliales</taxon>
        <taxon>Atheliaceae</taxon>
        <taxon>Athelia</taxon>
    </lineage>
</organism>
<feature type="compositionally biased region" description="Basic and acidic residues" evidence="10">
    <location>
        <begin position="544"/>
        <end position="553"/>
    </location>
</feature>